<feature type="signal peptide" evidence="1">
    <location>
        <begin position="1"/>
        <end position="16"/>
    </location>
</feature>
<dbReference type="Proteomes" id="UP000677054">
    <property type="component" value="Unassembled WGS sequence"/>
</dbReference>
<gene>
    <name evidence="2" type="ORF">DSTB1V02_LOCUS13189</name>
</gene>
<reference evidence="2" key="1">
    <citation type="submission" date="2020-11" db="EMBL/GenBank/DDBJ databases">
        <authorList>
            <person name="Tran Van P."/>
        </authorList>
    </citation>
    <scope>NUCLEOTIDE SEQUENCE</scope>
</reference>
<feature type="chain" id="PRO_5036209881" description="Secreted protein" evidence="1">
    <location>
        <begin position="17"/>
        <end position="66"/>
    </location>
</feature>
<organism evidence="2">
    <name type="scientific">Darwinula stevensoni</name>
    <dbReference type="NCBI Taxonomy" id="69355"/>
    <lineage>
        <taxon>Eukaryota</taxon>
        <taxon>Metazoa</taxon>
        <taxon>Ecdysozoa</taxon>
        <taxon>Arthropoda</taxon>
        <taxon>Crustacea</taxon>
        <taxon>Oligostraca</taxon>
        <taxon>Ostracoda</taxon>
        <taxon>Podocopa</taxon>
        <taxon>Podocopida</taxon>
        <taxon>Darwinulocopina</taxon>
        <taxon>Darwinuloidea</taxon>
        <taxon>Darwinulidae</taxon>
        <taxon>Darwinula</taxon>
    </lineage>
</organism>
<dbReference type="EMBL" id="LR905360">
    <property type="protein sequence ID" value="CAD7253439.1"/>
    <property type="molecule type" value="Genomic_DNA"/>
</dbReference>
<sequence>MIRWLLFLLLALGCTGRLGRESDRYTEFSELCPPCCYVKYPSQCRHVCLCDVRFVRPRFRRLFWRR</sequence>
<dbReference type="EMBL" id="CAJPEV010005843">
    <property type="protein sequence ID" value="CAG0903587.1"/>
    <property type="molecule type" value="Genomic_DNA"/>
</dbReference>
<accession>A0A7R9AG56</accession>
<evidence type="ECO:0000313" key="2">
    <source>
        <dbReference type="EMBL" id="CAD7253439.1"/>
    </source>
</evidence>
<evidence type="ECO:0000313" key="3">
    <source>
        <dbReference type="Proteomes" id="UP000677054"/>
    </source>
</evidence>
<proteinExistence type="predicted"/>
<keyword evidence="1" id="KW-0732">Signal</keyword>
<evidence type="ECO:0008006" key="4">
    <source>
        <dbReference type="Google" id="ProtNLM"/>
    </source>
</evidence>
<name>A0A7R9AG56_9CRUS</name>
<evidence type="ECO:0000256" key="1">
    <source>
        <dbReference type="SAM" id="SignalP"/>
    </source>
</evidence>
<dbReference type="AlphaFoldDB" id="A0A7R9AG56"/>
<protein>
    <recommendedName>
        <fullName evidence="4">Secreted protein</fullName>
    </recommendedName>
</protein>
<keyword evidence="3" id="KW-1185">Reference proteome</keyword>